<evidence type="ECO:0000313" key="3">
    <source>
        <dbReference type="RefSeq" id="XP_027109180.2"/>
    </source>
</evidence>
<protein>
    <recommendedName>
        <fullName evidence="1">MULE transposase domain-containing protein</fullName>
    </recommendedName>
</protein>
<dbReference type="InterPro" id="IPR018289">
    <property type="entry name" value="MULE_transposase_dom"/>
</dbReference>
<reference evidence="2" key="1">
    <citation type="journal article" date="2025" name="Foods">
        <title>Unveiling the Microbial Signatures of Arabica Coffee Cherries: Insights into Ripeness Specific Diversity, Functional Traits, and Implications for Quality and Safety.</title>
        <authorList>
            <consortium name="RefSeq"/>
            <person name="Tenea G.N."/>
            <person name="Cifuentes V."/>
            <person name="Reyes P."/>
            <person name="Cevallos-Vallejos M."/>
        </authorList>
    </citation>
    <scope>NUCLEOTIDE SEQUENCE [LARGE SCALE GENOMIC DNA]</scope>
</reference>
<name>A0A6P6W2M5_COFAR</name>
<dbReference type="OrthoDB" id="1888602at2759"/>
<dbReference type="PANTHER" id="PTHR31973">
    <property type="entry name" value="POLYPROTEIN, PUTATIVE-RELATED"/>
    <property type="match status" value="1"/>
</dbReference>
<evidence type="ECO:0000259" key="1">
    <source>
        <dbReference type="Pfam" id="PF10551"/>
    </source>
</evidence>
<reference evidence="3" key="2">
    <citation type="submission" date="2025-08" db="UniProtKB">
        <authorList>
            <consortium name="RefSeq"/>
        </authorList>
    </citation>
    <scope>IDENTIFICATION</scope>
    <source>
        <tissue evidence="3">Leaves</tissue>
    </source>
</reference>
<dbReference type="Pfam" id="PF10551">
    <property type="entry name" value="MULE"/>
    <property type="match status" value="1"/>
</dbReference>
<organism evidence="2 3">
    <name type="scientific">Coffea arabica</name>
    <name type="common">Arabian coffee</name>
    <dbReference type="NCBI Taxonomy" id="13443"/>
    <lineage>
        <taxon>Eukaryota</taxon>
        <taxon>Viridiplantae</taxon>
        <taxon>Streptophyta</taxon>
        <taxon>Embryophyta</taxon>
        <taxon>Tracheophyta</taxon>
        <taxon>Spermatophyta</taxon>
        <taxon>Magnoliopsida</taxon>
        <taxon>eudicotyledons</taxon>
        <taxon>Gunneridae</taxon>
        <taxon>Pentapetalae</taxon>
        <taxon>asterids</taxon>
        <taxon>lamiids</taxon>
        <taxon>Gentianales</taxon>
        <taxon>Rubiaceae</taxon>
        <taxon>Ixoroideae</taxon>
        <taxon>Gardenieae complex</taxon>
        <taxon>Bertiereae - Coffeeae clade</taxon>
        <taxon>Coffeeae</taxon>
        <taxon>Coffea</taxon>
    </lineage>
</organism>
<evidence type="ECO:0000313" key="2">
    <source>
        <dbReference type="Proteomes" id="UP001652660"/>
    </source>
</evidence>
<dbReference type="Proteomes" id="UP001652660">
    <property type="component" value="Chromosome 2e"/>
</dbReference>
<proteinExistence type="predicted"/>
<gene>
    <name evidence="3" type="primary">LOC113729052</name>
</gene>
<keyword evidence="2" id="KW-1185">Reference proteome</keyword>
<dbReference type="AlphaFoldDB" id="A0A6P6W2M5"/>
<accession>A0A6P6W2M5</accession>
<feature type="domain" description="MULE transposase" evidence="1">
    <location>
        <begin position="122"/>
        <end position="219"/>
    </location>
</feature>
<sequence length="240" mass="27415">MDKHCAEATSDWMAKKPVCVLRDHPNMTSKGVKVELRKCGVKPSKMQVFRAKNKAPAKIEGTHAESYSKIPRYAELLRNNNPNNICKIHYDRPNLLVEPKFLRIFISIRAQKLGFVEGCRPVIGFDGCFFKGPSGGVLLTAVALDANNSIFSIVFAVTKCENKETWRWFFYYFQEFFGPFDNNIPLTFMSDRQKGLNLAYEEIFPDATGRHCCRHICSNFKAQFLDILAVSIGRQLKVMM</sequence>
<dbReference type="GeneID" id="113729052"/>
<dbReference type="RefSeq" id="XP_027109180.2">
    <property type="nucleotide sequence ID" value="XM_027253379.2"/>
</dbReference>
<dbReference type="PANTHER" id="PTHR31973:SF187">
    <property type="entry name" value="MUTATOR TRANSPOSASE MUDRA PROTEIN"/>
    <property type="match status" value="1"/>
</dbReference>